<evidence type="ECO:0000256" key="1">
    <source>
        <dbReference type="SAM" id="Phobius"/>
    </source>
</evidence>
<accession>A0ABS8VIX9</accession>
<protein>
    <recommendedName>
        <fullName evidence="4">Transmembrane protein</fullName>
    </recommendedName>
</protein>
<proteinExistence type="predicted"/>
<organism evidence="2 3">
    <name type="scientific">Datura stramonium</name>
    <name type="common">Jimsonweed</name>
    <name type="synonym">Common thornapple</name>
    <dbReference type="NCBI Taxonomy" id="4076"/>
    <lineage>
        <taxon>Eukaryota</taxon>
        <taxon>Viridiplantae</taxon>
        <taxon>Streptophyta</taxon>
        <taxon>Embryophyta</taxon>
        <taxon>Tracheophyta</taxon>
        <taxon>Spermatophyta</taxon>
        <taxon>Magnoliopsida</taxon>
        <taxon>eudicotyledons</taxon>
        <taxon>Gunneridae</taxon>
        <taxon>Pentapetalae</taxon>
        <taxon>asterids</taxon>
        <taxon>lamiids</taxon>
        <taxon>Solanales</taxon>
        <taxon>Solanaceae</taxon>
        <taxon>Solanoideae</taxon>
        <taxon>Datureae</taxon>
        <taxon>Datura</taxon>
    </lineage>
</organism>
<gene>
    <name evidence="2" type="ORF">HAX54_036933</name>
</gene>
<comment type="caution">
    <text evidence="2">The sequence shown here is derived from an EMBL/GenBank/DDBJ whole genome shotgun (WGS) entry which is preliminary data.</text>
</comment>
<keyword evidence="3" id="KW-1185">Reference proteome</keyword>
<evidence type="ECO:0000313" key="2">
    <source>
        <dbReference type="EMBL" id="MCD9646776.1"/>
    </source>
</evidence>
<name>A0ABS8VIX9_DATST</name>
<dbReference type="Proteomes" id="UP000823775">
    <property type="component" value="Unassembled WGS sequence"/>
</dbReference>
<evidence type="ECO:0000313" key="3">
    <source>
        <dbReference type="Proteomes" id="UP000823775"/>
    </source>
</evidence>
<sequence length="119" mass="13937">MEGQLILDKILDDRIQLFLNQNKGKNDLPVIIMNIQFIVWLLGTVGSCLQWLLVAKFNFLWLQNRVFRYVLSEEEQLKAITKMKSNNGCQLKHSVEVTEKIVAEFHVVVMRFKDSENEI</sequence>
<dbReference type="EMBL" id="JACEIK010004912">
    <property type="protein sequence ID" value="MCD9646776.1"/>
    <property type="molecule type" value="Genomic_DNA"/>
</dbReference>
<evidence type="ECO:0008006" key="4">
    <source>
        <dbReference type="Google" id="ProtNLM"/>
    </source>
</evidence>
<keyword evidence="1" id="KW-1133">Transmembrane helix</keyword>
<keyword evidence="1" id="KW-0812">Transmembrane</keyword>
<reference evidence="2 3" key="1">
    <citation type="journal article" date="2021" name="BMC Genomics">
        <title>Datura genome reveals duplications of psychoactive alkaloid biosynthetic genes and high mutation rate following tissue culture.</title>
        <authorList>
            <person name="Rajewski A."/>
            <person name="Carter-House D."/>
            <person name="Stajich J."/>
            <person name="Litt A."/>
        </authorList>
    </citation>
    <scope>NUCLEOTIDE SEQUENCE [LARGE SCALE GENOMIC DNA]</scope>
    <source>
        <strain evidence="2">AR-01</strain>
    </source>
</reference>
<feature type="transmembrane region" description="Helical" evidence="1">
    <location>
        <begin position="31"/>
        <end position="55"/>
    </location>
</feature>
<keyword evidence="1" id="KW-0472">Membrane</keyword>